<accession>A0A137NX10</accession>
<reference evidence="2 3" key="1">
    <citation type="journal article" date="2015" name="Genome Biol. Evol.">
        <title>Phylogenomic analyses indicate that early fungi evolved digesting cell walls of algal ancestors of land plants.</title>
        <authorList>
            <person name="Chang Y."/>
            <person name="Wang S."/>
            <person name="Sekimoto S."/>
            <person name="Aerts A.L."/>
            <person name="Choi C."/>
            <person name="Clum A."/>
            <person name="LaButti K.M."/>
            <person name="Lindquist E.A."/>
            <person name="Yee Ngan C."/>
            <person name="Ohm R.A."/>
            <person name="Salamov A.A."/>
            <person name="Grigoriev I.V."/>
            <person name="Spatafora J.W."/>
            <person name="Berbee M.L."/>
        </authorList>
    </citation>
    <scope>NUCLEOTIDE SEQUENCE [LARGE SCALE GENOMIC DNA]</scope>
    <source>
        <strain evidence="2 3">NRRL 28638</strain>
    </source>
</reference>
<dbReference type="InterPro" id="IPR051218">
    <property type="entry name" value="Sec_MonoDiacylglyc_Lipase"/>
</dbReference>
<keyword evidence="2" id="KW-0378">Hydrolase</keyword>
<dbReference type="Proteomes" id="UP000070444">
    <property type="component" value="Unassembled WGS sequence"/>
</dbReference>
<dbReference type="GO" id="GO:0006629">
    <property type="term" value="P:lipid metabolic process"/>
    <property type="evidence" value="ECO:0007669"/>
    <property type="project" value="InterPro"/>
</dbReference>
<dbReference type="PANTHER" id="PTHR45856:SF11">
    <property type="entry name" value="FUNGAL LIPASE-LIKE DOMAIN-CONTAINING PROTEIN"/>
    <property type="match status" value="1"/>
</dbReference>
<name>A0A137NX10_CONC2</name>
<evidence type="ECO:0000259" key="1">
    <source>
        <dbReference type="Pfam" id="PF01764"/>
    </source>
</evidence>
<dbReference type="EMBL" id="KQ964651">
    <property type="protein sequence ID" value="KXN67211.1"/>
    <property type="molecule type" value="Genomic_DNA"/>
</dbReference>
<dbReference type="PANTHER" id="PTHR45856">
    <property type="entry name" value="ALPHA/BETA-HYDROLASES SUPERFAMILY PROTEIN"/>
    <property type="match status" value="1"/>
</dbReference>
<dbReference type="SUPFAM" id="SSF53474">
    <property type="entry name" value="alpha/beta-Hydrolases"/>
    <property type="match status" value="1"/>
</dbReference>
<organism evidence="2 3">
    <name type="scientific">Conidiobolus coronatus (strain ATCC 28846 / CBS 209.66 / NRRL 28638)</name>
    <name type="common">Delacroixia coronata</name>
    <dbReference type="NCBI Taxonomy" id="796925"/>
    <lineage>
        <taxon>Eukaryota</taxon>
        <taxon>Fungi</taxon>
        <taxon>Fungi incertae sedis</taxon>
        <taxon>Zoopagomycota</taxon>
        <taxon>Entomophthoromycotina</taxon>
        <taxon>Entomophthoromycetes</taxon>
        <taxon>Entomophthorales</taxon>
        <taxon>Ancylistaceae</taxon>
        <taxon>Conidiobolus</taxon>
    </lineage>
</organism>
<dbReference type="GO" id="GO:0016787">
    <property type="term" value="F:hydrolase activity"/>
    <property type="evidence" value="ECO:0007669"/>
    <property type="project" value="UniProtKB-KW"/>
</dbReference>
<dbReference type="Gene3D" id="3.40.50.1820">
    <property type="entry name" value="alpha/beta hydrolase"/>
    <property type="match status" value="1"/>
</dbReference>
<dbReference type="CDD" id="cd00519">
    <property type="entry name" value="Lipase_3"/>
    <property type="match status" value="1"/>
</dbReference>
<dbReference type="Pfam" id="PF01764">
    <property type="entry name" value="Lipase_3"/>
    <property type="match status" value="1"/>
</dbReference>
<dbReference type="OrthoDB" id="426718at2759"/>
<keyword evidence="3" id="KW-1185">Reference proteome</keyword>
<dbReference type="InterPro" id="IPR029058">
    <property type="entry name" value="AB_hydrolase_fold"/>
</dbReference>
<feature type="domain" description="Fungal lipase-type" evidence="1">
    <location>
        <begin position="128"/>
        <end position="264"/>
    </location>
</feature>
<dbReference type="InterPro" id="IPR002921">
    <property type="entry name" value="Fungal_lipase-type"/>
</dbReference>
<gene>
    <name evidence="2" type="ORF">CONCODRAFT_10752</name>
</gene>
<evidence type="ECO:0000313" key="2">
    <source>
        <dbReference type="EMBL" id="KXN67211.1"/>
    </source>
</evidence>
<sequence length="347" mass="39092">MRLINLLQLIYISSYHSLTNPKIKIAGSNQIGLKANELKGMIKILKSGPNINDFVEPVITKKGNDKDMMDMFFFSNAAYCDLQMISAWSCKLCTPVDKSLKMSEVFPITAMGDDLFGYVGESKGRIILAFRGTQNAANVVTDLNLVTDTYTTRKGVEFSIHKGFKKAVELLLPTAVEHLKYFKRKYPYAPIYITGHSLGGGIANLLSMYLEDLGHTQWKNTHVYTYGQPRVGDQRYADYIDTRKGATFLRVVTEGDIFTNLPTRLQDYSHNGHLNFRVNNIEVKECDTPMEQPKCYGFIDAVAIRDHVLYLGYDMSIDCVDIGGTGALKLLKYLDPLILNRLNDLPI</sequence>
<protein>
    <submittedName>
        <fullName evidence="2">Alpha/beta-hydrolase</fullName>
    </submittedName>
</protein>
<dbReference type="AlphaFoldDB" id="A0A137NX10"/>
<proteinExistence type="predicted"/>
<evidence type="ECO:0000313" key="3">
    <source>
        <dbReference type="Proteomes" id="UP000070444"/>
    </source>
</evidence>